<proteinExistence type="inferred from homology"/>
<keyword evidence="1" id="KW-0145">Chemotaxis</keyword>
<accession>A0A939DQF1</accession>
<dbReference type="GO" id="GO:0006935">
    <property type="term" value="P:chemotaxis"/>
    <property type="evidence" value="ECO:0007669"/>
    <property type="project" value="UniProtKB-KW"/>
</dbReference>
<dbReference type="GO" id="GO:0007165">
    <property type="term" value="P:signal transduction"/>
    <property type="evidence" value="ECO:0007669"/>
    <property type="project" value="UniProtKB-KW"/>
</dbReference>
<dbReference type="PROSITE" id="PS50111">
    <property type="entry name" value="CHEMOTAXIS_TRANSDUC_2"/>
    <property type="match status" value="1"/>
</dbReference>
<evidence type="ECO:0000256" key="2">
    <source>
        <dbReference type="ARBA" id="ARBA00029447"/>
    </source>
</evidence>
<dbReference type="SUPFAM" id="SSF58104">
    <property type="entry name" value="Methyl-accepting chemotaxis protein (MCP) signaling domain"/>
    <property type="match status" value="1"/>
</dbReference>
<dbReference type="Pfam" id="PF00015">
    <property type="entry name" value="MCPsignal"/>
    <property type="match status" value="1"/>
</dbReference>
<dbReference type="Gene3D" id="1.10.287.950">
    <property type="entry name" value="Methyl-accepting chemotaxis protein"/>
    <property type="match status" value="1"/>
</dbReference>
<protein>
    <recommendedName>
        <fullName evidence="4">Methyl-accepting transducer domain-containing protein</fullName>
    </recommendedName>
</protein>
<dbReference type="Proteomes" id="UP000664654">
    <property type="component" value="Unassembled WGS sequence"/>
</dbReference>
<dbReference type="PANTHER" id="PTHR43531">
    <property type="entry name" value="PROTEIN ICFG"/>
    <property type="match status" value="1"/>
</dbReference>
<evidence type="ECO:0000256" key="3">
    <source>
        <dbReference type="PROSITE-ProRule" id="PRU00284"/>
    </source>
</evidence>
<reference evidence="5" key="1">
    <citation type="submission" date="2021-03" db="EMBL/GenBank/DDBJ databases">
        <title>novel species isolated from a fishpond in China.</title>
        <authorList>
            <person name="Lu H."/>
            <person name="Cai Z."/>
        </authorList>
    </citation>
    <scope>NUCLEOTIDE SEQUENCE</scope>
    <source>
        <strain evidence="5">JCM 30855</strain>
    </source>
</reference>
<dbReference type="PANTHER" id="PTHR43531:SF11">
    <property type="entry name" value="METHYL-ACCEPTING CHEMOTAXIS PROTEIN 3"/>
    <property type="match status" value="1"/>
</dbReference>
<evidence type="ECO:0000259" key="4">
    <source>
        <dbReference type="PROSITE" id="PS50111"/>
    </source>
</evidence>
<dbReference type="InterPro" id="IPR051310">
    <property type="entry name" value="MCP_chemotaxis"/>
</dbReference>
<evidence type="ECO:0000313" key="5">
    <source>
        <dbReference type="EMBL" id="MBN7827074.1"/>
    </source>
</evidence>
<sequence length="394" mass="43416">MLLRSLPPVFLPRGCLLLAVGTLAGALVLTANSALIFGAMALMGISGVLYEKLQKNVVTALNARTRDLENLQLHIPPPETVQATQMLFCDLSTSMPVIQRILNDSKQDMTQSTEALSRHFSDINLILEQGFAAVTDKELHQKQERVHQVTQTADSSLTLLWEGMEQSAKRDTQTMLAMEQLVGRLQGLRQRVEDVQKIAAQINLLALNAAIEAARAGESGRGFAVVADEVRKLAGHSATTGEQINQSVEGFETGLMTLVKEAQQAFDDSREQHQQNHQVSKQAIGEITGQLDALMEDTNNLLFLRSEVSEHMQQVIYHLQFQDRLSQILEHLVETLEQVAESGRTAAEDQSGLVNLDTGFTAFLARRATTDLERHALGGKHASPMAEAQEIEFF</sequence>
<evidence type="ECO:0000256" key="1">
    <source>
        <dbReference type="ARBA" id="ARBA00022500"/>
    </source>
</evidence>
<name>A0A939DQF1_9ALTE</name>
<gene>
    <name evidence="5" type="ORF">J0A66_17720</name>
</gene>
<organism evidence="5 6">
    <name type="scientific">Bowmanella dokdonensis</name>
    <dbReference type="NCBI Taxonomy" id="751969"/>
    <lineage>
        <taxon>Bacteria</taxon>
        <taxon>Pseudomonadati</taxon>
        <taxon>Pseudomonadota</taxon>
        <taxon>Gammaproteobacteria</taxon>
        <taxon>Alteromonadales</taxon>
        <taxon>Alteromonadaceae</taxon>
        <taxon>Bowmanella</taxon>
    </lineage>
</organism>
<comment type="caution">
    <text evidence="5">The sequence shown here is derived from an EMBL/GenBank/DDBJ whole genome shotgun (WGS) entry which is preliminary data.</text>
</comment>
<dbReference type="AlphaFoldDB" id="A0A939DQF1"/>
<feature type="domain" description="Methyl-accepting transducer" evidence="4">
    <location>
        <begin position="139"/>
        <end position="265"/>
    </location>
</feature>
<dbReference type="EMBL" id="JAFKCV010000013">
    <property type="protein sequence ID" value="MBN7827074.1"/>
    <property type="molecule type" value="Genomic_DNA"/>
</dbReference>
<keyword evidence="6" id="KW-1185">Reference proteome</keyword>
<dbReference type="GO" id="GO:0005886">
    <property type="term" value="C:plasma membrane"/>
    <property type="evidence" value="ECO:0007669"/>
    <property type="project" value="TreeGrafter"/>
</dbReference>
<comment type="similarity">
    <text evidence="2">Belongs to the methyl-accepting chemotaxis (MCP) protein family.</text>
</comment>
<dbReference type="SMART" id="SM00283">
    <property type="entry name" value="MA"/>
    <property type="match status" value="1"/>
</dbReference>
<evidence type="ECO:0000313" key="6">
    <source>
        <dbReference type="Proteomes" id="UP000664654"/>
    </source>
</evidence>
<dbReference type="InterPro" id="IPR004089">
    <property type="entry name" value="MCPsignal_dom"/>
</dbReference>
<dbReference type="RefSeq" id="WP_206575185.1">
    <property type="nucleotide sequence ID" value="NZ_JAFKCV010000013.1"/>
</dbReference>
<dbReference type="GO" id="GO:0004888">
    <property type="term" value="F:transmembrane signaling receptor activity"/>
    <property type="evidence" value="ECO:0007669"/>
    <property type="project" value="TreeGrafter"/>
</dbReference>
<keyword evidence="3" id="KW-0807">Transducer</keyword>